<keyword evidence="1" id="KW-1133">Transmembrane helix</keyword>
<evidence type="ECO:0000256" key="1">
    <source>
        <dbReference type="SAM" id="Phobius"/>
    </source>
</evidence>
<protein>
    <recommendedName>
        <fullName evidence="4">SWIM-type domain-containing protein</fullName>
    </recommendedName>
</protein>
<sequence length="214" mass="23479">MCTVTRSKLDYITFFVQLLTLHVIFPSLLLPALDLLDRGLVTRLIVGSTSHTATSHASHALQHGETELGQGQYTDRDLSRQQGTGFSKDRICMYSVQSAASAASRGRRRHTSHASKSYAVHIDALSCNCGAFALDAYSNYDMTGSTEQLQEPRISSGEFGSLVMDARLGLQEDFPCCKHLLACLLAEKWRGTPRGHVEDKYITKEELAAIIGGL</sequence>
<keyword evidence="1" id="KW-0812">Transmembrane</keyword>
<dbReference type="STRING" id="1042311.A0A2T3YVT6"/>
<evidence type="ECO:0000313" key="2">
    <source>
        <dbReference type="EMBL" id="PTB36681.1"/>
    </source>
</evidence>
<keyword evidence="3" id="KW-1185">Reference proteome</keyword>
<reference evidence="2 3" key="1">
    <citation type="submission" date="2016-07" db="EMBL/GenBank/DDBJ databases">
        <title>Multiple horizontal gene transfer events from other fungi enriched the ability of initially mycotrophic Trichoderma (Ascomycota) to feed on dead plant biomass.</title>
        <authorList>
            <consortium name="DOE Joint Genome Institute"/>
            <person name="Aerts A."/>
            <person name="Atanasova L."/>
            <person name="Chenthamara K."/>
            <person name="Zhang J."/>
            <person name="Grujic M."/>
            <person name="Henrissat B."/>
            <person name="Kuo A."/>
            <person name="Salamov A."/>
            <person name="Lipzen A."/>
            <person name="Labutti K."/>
            <person name="Barry K."/>
            <person name="Miao Y."/>
            <person name="Rahimi M.J."/>
            <person name="Shen Q."/>
            <person name="Grigoriev I.V."/>
            <person name="Kubicek C.P."/>
            <person name="Druzhinina I.S."/>
        </authorList>
    </citation>
    <scope>NUCLEOTIDE SEQUENCE [LARGE SCALE GENOMIC DNA]</scope>
    <source>
        <strain evidence="2 3">CBS 433.97</strain>
    </source>
</reference>
<proteinExistence type="predicted"/>
<evidence type="ECO:0008006" key="4">
    <source>
        <dbReference type="Google" id="ProtNLM"/>
    </source>
</evidence>
<accession>A0A2T3YVT6</accession>
<dbReference type="OrthoDB" id="74545at2759"/>
<gene>
    <name evidence="2" type="ORF">M441DRAFT_83338</name>
</gene>
<dbReference type="EMBL" id="KZ679269">
    <property type="protein sequence ID" value="PTB36681.1"/>
    <property type="molecule type" value="Genomic_DNA"/>
</dbReference>
<keyword evidence="1" id="KW-0472">Membrane</keyword>
<dbReference type="Proteomes" id="UP000240493">
    <property type="component" value="Unassembled WGS sequence"/>
</dbReference>
<dbReference type="AlphaFoldDB" id="A0A2T3YVT6"/>
<feature type="transmembrane region" description="Helical" evidence="1">
    <location>
        <begin position="12"/>
        <end position="33"/>
    </location>
</feature>
<name>A0A2T3YVT6_TRIA4</name>
<evidence type="ECO:0000313" key="3">
    <source>
        <dbReference type="Proteomes" id="UP000240493"/>
    </source>
</evidence>
<organism evidence="2 3">
    <name type="scientific">Trichoderma asperellum (strain ATCC 204424 / CBS 433.97 / NBRC 101777)</name>
    <dbReference type="NCBI Taxonomy" id="1042311"/>
    <lineage>
        <taxon>Eukaryota</taxon>
        <taxon>Fungi</taxon>
        <taxon>Dikarya</taxon>
        <taxon>Ascomycota</taxon>
        <taxon>Pezizomycotina</taxon>
        <taxon>Sordariomycetes</taxon>
        <taxon>Hypocreomycetidae</taxon>
        <taxon>Hypocreales</taxon>
        <taxon>Hypocreaceae</taxon>
        <taxon>Trichoderma</taxon>
    </lineage>
</organism>